<sequence length="241" mass="27242">MIGFEFKKMRKSAIPILLIVFNLIGTGIGTLIFAANRQYLVDGTESLVLWGQTVFYASQLFSPILLAIICSISCQFEEQEKNWQRLLSLPMTVSQILKAKFLSLAFVSLVCQLIVLVFFLISAVILQVPLENWYLFIFWTVTGWFGTLPIIASQLFLSIRLSNFSVPVLLATILSVVGLGTLFIGQGLFQLFPYNWIVIGERARALSMFSLKEFSLFIGLGLVYIVLFYNLAKLALRKRFV</sequence>
<feature type="transmembrane region" description="Helical" evidence="1">
    <location>
        <begin position="12"/>
        <end position="34"/>
    </location>
</feature>
<proteinExistence type="predicted"/>
<evidence type="ECO:0000256" key="1">
    <source>
        <dbReference type="SAM" id="Phobius"/>
    </source>
</evidence>
<feature type="transmembrane region" description="Helical" evidence="1">
    <location>
        <begin position="214"/>
        <end position="232"/>
    </location>
</feature>
<comment type="caution">
    <text evidence="2">The sequence shown here is derived from an EMBL/GenBank/DDBJ whole genome shotgun (WGS) entry which is preliminary data.</text>
</comment>
<accession>A0ABV8CXL1</accession>
<dbReference type="EMBL" id="JBHRZV010000052">
    <property type="protein sequence ID" value="MFC3928906.1"/>
    <property type="molecule type" value="Genomic_DNA"/>
</dbReference>
<keyword evidence="1" id="KW-0472">Membrane</keyword>
<dbReference type="RefSeq" id="WP_380427862.1">
    <property type="nucleotide sequence ID" value="NZ_JBHRZV010000052.1"/>
</dbReference>
<feature type="transmembrane region" description="Helical" evidence="1">
    <location>
        <begin position="169"/>
        <end position="194"/>
    </location>
</feature>
<reference evidence="3" key="1">
    <citation type="journal article" date="2019" name="Int. J. Syst. Evol. Microbiol.">
        <title>The Global Catalogue of Microorganisms (GCM) 10K type strain sequencing project: providing services to taxonomists for standard genome sequencing and annotation.</title>
        <authorList>
            <consortium name="The Broad Institute Genomics Platform"/>
            <consortium name="The Broad Institute Genome Sequencing Center for Infectious Disease"/>
            <person name="Wu L."/>
            <person name="Ma J."/>
        </authorList>
    </citation>
    <scope>NUCLEOTIDE SEQUENCE [LARGE SCALE GENOMIC DNA]</scope>
    <source>
        <strain evidence="3">CCUG 67170</strain>
    </source>
</reference>
<evidence type="ECO:0000313" key="3">
    <source>
        <dbReference type="Proteomes" id="UP001595807"/>
    </source>
</evidence>
<feature type="transmembrane region" description="Helical" evidence="1">
    <location>
        <begin position="133"/>
        <end position="157"/>
    </location>
</feature>
<dbReference type="CDD" id="cd21809">
    <property type="entry name" value="ABC-2_lan_permease-like"/>
    <property type="match status" value="1"/>
</dbReference>
<feature type="transmembrane region" description="Helical" evidence="1">
    <location>
        <begin position="54"/>
        <end position="76"/>
    </location>
</feature>
<dbReference type="Pfam" id="PF12730">
    <property type="entry name" value="ABC2_membrane_4"/>
    <property type="match status" value="1"/>
</dbReference>
<feature type="transmembrane region" description="Helical" evidence="1">
    <location>
        <begin position="101"/>
        <end position="127"/>
    </location>
</feature>
<dbReference type="Proteomes" id="UP001595807">
    <property type="component" value="Unassembled WGS sequence"/>
</dbReference>
<keyword evidence="1" id="KW-1133">Transmembrane helix</keyword>
<gene>
    <name evidence="2" type="ORF">ACFORF_10125</name>
</gene>
<protein>
    <submittedName>
        <fullName evidence="2">ABC transporter permease</fullName>
    </submittedName>
</protein>
<keyword evidence="3" id="KW-1185">Reference proteome</keyword>
<organism evidence="2 3">
    <name type="scientific">Streptococcus caprae</name>
    <dbReference type="NCBI Taxonomy" id="1640501"/>
    <lineage>
        <taxon>Bacteria</taxon>
        <taxon>Bacillati</taxon>
        <taxon>Bacillota</taxon>
        <taxon>Bacilli</taxon>
        <taxon>Lactobacillales</taxon>
        <taxon>Streptococcaceae</taxon>
        <taxon>Streptococcus</taxon>
    </lineage>
</organism>
<name>A0ABV8CXL1_9STRE</name>
<keyword evidence="1" id="KW-0812">Transmembrane</keyword>
<evidence type="ECO:0000313" key="2">
    <source>
        <dbReference type="EMBL" id="MFC3928906.1"/>
    </source>
</evidence>